<proteinExistence type="predicted"/>
<dbReference type="Proteomes" id="UP001153334">
    <property type="component" value="Unassembled WGS sequence"/>
</dbReference>
<evidence type="ECO:0000313" key="1">
    <source>
        <dbReference type="EMBL" id="KAJ8123019.1"/>
    </source>
</evidence>
<protein>
    <submittedName>
        <fullName evidence="1">Uncharacterized protein</fullName>
    </submittedName>
</protein>
<name>A0ACC2J6D0_9PEZI</name>
<evidence type="ECO:0000313" key="2">
    <source>
        <dbReference type="Proteomes" id="UP001153334"/>
    </source>
</evidence>
<organism evidence="1 2">
    <name type="scientific">Nemania bipapillata</name>
    <dbReference type="NCBI Taxonomy" id="110536"/>
    <lineage>
        <taxon>Eukaryota</taxon>
        <taxon>Fungi</taxon>
        <taxon>Dikarya</taxon>
        <taxon>Ascomycota</taxon>
        <taxon>Pezizomycotina</taxon>
        <taxon>Sordariomycetes</taxon>
        <taxon>Xylariomycetidae</taxon>
        <taxon>Xylariales</taxon>
        <taxon>Xylariaceae</taxon>
        <taxon>Nemania</taxon>
    </lineage>
</organism>
<gene>
    <name evidence="1" type="ORF">ONZ43_g930</name>
</gene>
<keyword evidence="2" id="KW-1185">Reference proteome</keyword>
<dbReference type="EMBL" id="JAPESX010000137">
    <property type="protein sequence ID" value="KAJ8123019.1"/>
    <property type="molecule type" value="Genomic_DNA"/>
</dbReference>
<accession>A0ACC2J6D0</accession>
<reference evidence="1" key="1">
    <citation type="submission" date="2022-11" db="EMBL/GenBank/DDBJ databases">
        <title>Genome Sequence of Nemania bipapillata.</title>
        <authorList>
            <person name="Buettner E."/>
        </authorList>
    </citation>
    <scope>NUCLEOTIDE SEQUENCE</scope>
    <source>
        <strain evidence="1">CP14</strain>
    </source>
</reference>
<sequence length="1082" mass="119440">MSTPSFGFSWARRSSSAGPQPDEAERSRASSPGHQQGRLVSGHADSRQFSTSFGSPTHREPTRSFIPGSVQDHLSPIDSAGFARSVREDTAELASYVLADKQAKRNASFLNLRSSASSLHSFDHGANDGPQYNHTDRIEELSEPPSPDGDVETDAEEDVGPSMLTSMLRRSPPETLPPPTSANNSTYDDRLQASQSMSAVSSYVEPVEPTSRASEDASERTPLLGPKSHRSRSPDDLEDLEGQKPRARVGHLGSSVREEAGRRIRGLGAAMNPKSWNKKTVWENVVMNPLRCLPAVIVGLLLNILDALSYGMILFPLGNPIFASLGPAGISIFYVSTIVSQLTFSTGSIFKGGVGSELIEVVPFFHSMAATITAIVGEDKPDAVIATTITSFALSSMLTGIVFYLMGRFKLGYIIGFIPRHILIGCIGGVGWFLVATGFEVSARLGEFNYDLETARRLFETDTLPLWLIPLSLAILLFGLQRKITSRYFLPAYILSIPFVFYFVVLSFDSLSPENLRKTGWIFEAPEAGQPWWYFWTLYKFELVHWGAIVDTLGAMFALTFFSLLHVPINVPALAQNAGEDNLKLDHELKLHGVSNFVSGLVGSVQNYLVFANTIFFMRSGGDSRLAGFLLAGLTFVVMTIGPSTIGFIPVMMVGTLIFVLGFELLLDALVAPRRKLKLVEYSTIIVIVLTMGIYDFVVGIFVGIILAFVSAIFHASQVSAIRATYTGDQVGSMVRRNPSQHHYLQKVGTQTYVIKLSGFLFFGTIVGVEEKIRELISDDAFEQRPISYMILDLRHVTGIDFSAAEGFKTISRLLHGKGVGLLISGKDAGSGVGLDLRAVGLGFDDIDVKFMPDLNSALESCENEQLKTFYANQEALRVTRPSPSRNLDVPNNGSVSQAFEILSQSPRRHHLHEAARNVLTQQEIRRTTRWQSISEPLRLMLQVFHNVSQKNEDFWFRAKRYFTRKEFAAGTVLYHRGEEASGFYLLETGELHAEYETPQGRLSEPIVQGTTCGELPFFSETTRTATVRAVKDCVVWVMDTASWNQLQDDEKDVAQELLRVSLKLTTERMNAMTNYISAVGN</sequence>
<comment type="caution">
    <text evidence="1">The sequence shown here is derived from an EMBL/GenBank/DDBJ whole genome shotgun (WGS) entry which is preliminary data.</text>
</comment>